<dbReference type="EMBL" id="NIBT01000056">
    <property type="protein sequence ID" value="PHM21987.1"/>
    <property type="molecule type" value="Genomic_DNA"/>
</dbReference>
<evidence type="ECO:0000313" key="1">
    <source>
        <dbReference type="EMBL" id="PHM21987.1"/>
    </source>
</evidence>
<sequence length="139" mass="15231">MRDHDAFGLSGGAGGVDNIGQIGRVTDRHQIFYGVACGCCPVICGYQYRRFRQCLGIFRQCRQMALLGEYARASGVLQNKLHPLRWIFGGNGHISATGFQYRQDADNHCQTAVKIEGDGDVCLQGDSITLLITFTNNTG</sequence>
<gene>
    <name evidence="1" type="ORF">Xehl_04042</name>
</gene>
<dbReference type="AlphaFoldDB" id="A0A2D0IJR0"/>
<proteinExistence type="predicted"/>
<dbReference type="Proteomes" id="UP000225605">
    <property type="component" value="Unassembled WGS sequence"/>
</dbReference>
<name>A0A2D0IJR0_9GAMM</name>
<reference evidence="1 2" key="1">
    <citation type="journal article" date="2017" name="Nat. Microbiol.">
        <title>Natural product diversity associated with the nematode symbionts Photorhabdus and Xenorhabdus.</title>
        <authorList>
            <person name="Tobias N.J."/>
            <person name="Wolff H."/>
            <person name="Djahanschiri B."/>
            <person name="Grundmann F."/>
            <person name="Kronenwerth M."/>
            <person name="Shi Y.M."/>
            <person name="Simonyi S."/>
            <person name="Grun P."/>
            <person name="Shapiro-Ilan D."/>
            <person name="Pidot S.J."/>
            <person name="Stinear T.P."/>
            <person name="Ebersberger I."/>
            <person name="Bode H.B."/>
        </authorList>
    </citation>
    <scope>NUCLEOTIDE SEQUENCE [LARGE SCALE GENOMIC DNA]</scope>
    <source>
        <strain evidence="1 2">DSM 16337</strain>
    </source>
</reference>
<comment type="caution">
    <text evidence="1">The sequence shown here is derived from an EMBL/GenBank/DDBJ whole genome shotgun (WGS) entry which is preliminary data.</text>
</comment>
<protein>
    <submittedName>
        <fullName evidence="1">Uncharacterized protein</fullName>
    </submittedName>
</protein>
<evidence type="ECO:0000313" key="2">
    <source>
        <dbReference type="Proteomes" id="UP000225605"/>
    </source>
</evidence>
<dbReference type="AntiFam" id="ANF00178">
    <property type="entry name" value="Shadow ORF (opposite dhbF)"/>
</dbReference>
<accession>A0A2D0IJR0</accession>
<organism evidence="1 2">
    <name type="scientific">Xenorhabdus ehlersii</name>
    <dbReference type="NCBI Taxonomy" id="290111"/>
    <lineage>
        <taxon>Bacteria</taxon>
        <taxon>Pseudomonadati</taxon>
        <taxon>Pseudomonadota</taxon>
        <taxon>Gammaproteobacteria</taxon>
        <taxon>Enterobacterales</taxon>
        <taxon>Morganellaceae</taxon>
        <taxon>Xenorhabdus</taxon>
    </lineage>
</organism>